<dbReference type="AlphaFoldDB" id="A0A9D1LM89"/>
<name>A0A9D1LM89_9CLOT</name>
<evidence type="ECO:0000313" key="2">
    <source>
        <dbReference type="EMBL" id="HIU44446.1"/>
    </source>
</evidence>
<organism evidence="2 3">
    <name type="scientific">Candidatus Ventrousia excrementavium</name>
    <dbReference type="NCBI Taxonomy" id="2840961"/>
    <lineage>
        <taxon>Bacteria</taxon>
        <taxon>Bacillati</taxon>
        <taxon>Bacillota</taxon>
        <taxon>Clostridia</taxon>
        <taxon>Eubacteriales</taxon>
        <taxon>Clostridiaceae</taxon>
        <taxon>Clostridiaceae incertae sedis</taxon>
        <taxon>Candidatus Ventrousia</taxon>
    </lineage>
</organism>
<comment type="caution">
    <text evidence="2">The sequence shown here is derived from an EMBL/GenBank/DDBJ whole genome shotgun (WGS) entry which is preliminary data.</text>
</comment>
<keyword evidence="1" id="KW-0812">Transmembrane</keyword>
<evidence type="ECO:0000256" key="1">
    <source>
        <dbReference type="SAM" id="Phobius"/>
    </source>
</evidence>
<feature type="transmembrane region" description="Helical" evidence="1">
    <location>
        <begin position="73"/>
        <end position="98"/>
    </location>
</feature>
<dbReference type="Proteomes" id="UP000824073">
    <property type="component" value="Unassembled WGS sequence"/>
</dbReference>
<keyword evidence="1" id="KW-1133">Transmembrane helix</keyword>
<dbReference type="InterPro" id="IPR019074">
    <property type="entry name" value="YabQ"/>
</dbReference>
<reference evidence="2" key="2">
    <citation type="journal article" date="2021" name="PeerJ">
        <title>Extensive microbial diversity within the chicken gut microbiome revealed by metagenomics and culture.</title>
        <authorList>
            <person name="Gilroy R."/>
            <person name="Ravi A."/>
            <person name="Getino M."/>
            <person name="Pursley I."/>
            <person name="Horton D.L."/>
            <person name="Alikhan N.F."/>
            <person name="Baker D."/>
            <person name="Gharbi K."/>
            <person name="Hall N."/>
            <person name="Watson M."/>
            <person name="Adriaenssens E.M."/>
            <person name="Foster-Nyarko E."/>
            <person name="Jarju S."/>
            <person name="Secka A."/>
            <person name="Antonio M."/>
            <person name="Oren A."/>
            <person name="Chaudhuri R.R."/>
            <person name="La Ragione R."/>
            <person name="Hildebrand F."/>
            <person name="Pallen M.J."/>
        </authorList>
    </citation>
    <scope>NUCLEOTIDE SEQUENCE</scope>
    <source>
        <strain evidence="2">CHK191-8634</strain>
    </source>
</reference>
<sequence>MEVQLAEQTRSFIYAAVLGLCLGGVYDFLRCLRVLTGAKRWVTALCDLLFSFLCMISYFLFSLAFSGGVLRMYTALGTGLALLLYFLGVSPLVMTLLMPPVRLARRGMAWTGRHTRQFNQRVSRHLKIWFAYRPDRGREERQEEE</sequence>
<evidence type="ECO:0000313" key="3">
    <source>
        <dbReference type="Proteomes" id="UP000824073"/>
    </source>
</evidence>
<gene>
    <name evidence="2" type="ORF">IAB67_09140</name>
</gene>
<dbReference type="Pfam" id="PF09578">
    <property type="entry name" value="Spore_YabQ"/>
    <property type="match status" value="1"/>
</dbReference>
<accession>A0A9D1LM89</accession>
<dbReference type="EMBL" id="DVMR01000066">
    <property type="protein sequence ID" value="HIU44446.1"/>
    <property type="molecule type" value="Genomic_DNA"/>
</dbReference>
<proteinExistence type="predicted"/>
<reference evidence="2" key="1">
    <citation type="submission" date="2020-10" db="EMBL/GenBank/DDBJ databases">
        <authorList>
            <person name="Gilroy R."/>
        </authorList>
    </citation>
    <scope>NUCLEOTIDE SEQUENCE</scope>
    <source>
        <strain evidence="2">CHK191-8634</strain>
    </source>
</reference>
<feature type="transmembrane region" description="Helical" evidence="1">
    <location>
        <begin position="41"/>
        <end position="61"/>
    </location>
</feature>
<feature type="transmembrane region" description="Helical" evidence="1">
    <location>
        <begin position="12"/>
        <end position="29"/>
    </location>
</feature>
<protein>
    <submittedName>
        <fullName evidence="2">Spore cortex biosynthesis protein YabQ</fullName>
    </submittedName>
</protein>
<dbReference type="NCBIfam" id="TIGR02893">
    <property type="entry name" value="spore_yabQ"/>
    <property type="match status" value="1"/>
</dbReference>
<keyword evidence="1" id="KW-0472">Membrane</keyword>